<comment type="caution">
    <text evidence="1">The sequence shown here is derived from an EMBL/GenBank/DDBJ whole genome shotgun (WGS) entry which is preliminary data.</text>
</comment>
<name>A0ACB8F107_9SAUR</name>
<evidence type="ECO:0000313" key="2">
    <source>
        <dbReference type="Proteomes" id="UP000827872"/>
    </source>
</evidence>
<keyword evidence="2" id="KW-1185">Reference proteome</keyword>
<evidence type="ECO:0000313" key="1">
    <source>
        <dbReference type="EMBL" id="KAH7998958.1"/>
    </source>
</evidence>
<protein>
    <submittedName>
        <fullName evidence="1">Uncharacterized protein</fullName>
    </submittedName>
</protein>
<gene>
    <name evidence="1" type="ORF">K3G42_003197</name>
</gene>
<proteinExistence type="predicted"/>
<organism evidence="1 2">
    <name type="scientific">Sphaerodactylus townsendi</name>
    <dbReference type="NCBI Taxonomy" id="933632"/>
    <lineage>
        <taxon>Eukaryota</taxon>
        <taxon>Metazoa</taxon>
        <taxon>Chordata</taxon>
        <taxon>Craniata</taxon>
        <taxon>Vertebrata</taxon>
        <taxon>Euteleostomi</taxon>
        <taxon>Lepidosauria</taxon>
        <taxon>Squamata</taxon>
        <taxon>Bifurcata</taxon>
        <taxon>Gekkota</taxon>
        <taxon>Sphaerodactylidae</taxon>
        <taxon>Sphaerodactylus</taxon>
    </lineage>
</organism>
<dbReference type="EMBL" id="CM037618">
    <property type="protein sequence ID" value="KAH7998958.1"/>
    <property type="molecule type" value="Genomic_DNA"/>
</dbReference>
<accession>A0ACB8F107</accession>
<sequence>MIAGTLTKPLSREKSESLQKKTLEETTAQGQLDSLVRLSLDTLGTEREDKARSPLPPLPPPWAGLATWTDNSVIQVDVEPVCLDLGFRLEPGDGVNTVDKYLHSYIRLLIEEITSTVAISL</sequence>
<reference evidence="1" key="1">
    <citation type="submission" date="2021-08" db="EMBL/GenBank/DDBJ databases">
        <title>The first chromosome-level gecko genome reveals the dynamic sex chromosomes of Neotropical dwarf geckos (Sphaerodactylidae: Sphaerodactylus).</title>
        <authorList>
            <person name="Pinto B.J."/>
            <person name="Keating S.E."/>
            <person name="Gamble T."/>
        </authorList>
    </citation>
    <scope>NUCLEOTIDE SEQUENCE</scope>
    <source>
        <strain evidence="1">TG3544</strain>
    </source>
</reference>
<dbReference type="Proteomes" id="UP000827872">
    <property type="component" value="Linkage Group LG05"/>
</dbReference>